<gene>
    <name evidence="2" type="ORF">B0O95_10619</name>
</gene>
<keyword evidence="3" id="KW-1185">Reference proteome</keyword>
<proteinExistence type="predicted"/>
<dbReference type="EMBL" id="PRDW01000006">
    <property type="protein sequence ID" value="PPB83628.1"/>
    <property type="molecule type" value="Genomic_DNA"/>
</dbReference>
<sequence length="72" mass="7807">MSGANRPAGPATPKSRQLAEQITRDEMERNLPDALWGLERDSDNGHGVPDDPLPRTRTAGKTRRSARTPDGG</sequence>
<organism evidence="2 3">
    <name type="scientific">Mycetohabitans endofungorum</name>
    <dbReference type="NCBI Taxonomy" id="417203"/>
    <lineage>
        <taxon>Bacteria</taxon>
        <taxon>Pseudomonadati</taxon>
        <taxon>Pseudomonadota</taxon>
        <taxon>Betaproteobacteria</taxon>
        <taxon>Burkholderiales</taxon>
        <taxon>Burkholderiaceae</taxon>
        <taxon>Mycetohabitans</taxon>
    </lineage>
</organism>
<feature type="compositionally biased region" description="Basic and acidic residues" evidence="1">
    <location>
        <begin position="22"/>
        <end position="31"/>
    </location>
</feature>
<dbReference type="Proteomes" id="UP000243096">
    <property type="component" value="Unassembled WGS sequence"/>
</dbReference>
<comment type="caution">
    <text evidence="2">The sequence shown here is derived from an EMBL/GenBank/DDBJ whole genome shotgun (WGS) entry which is preliminary data.</text>
</comment>
<evidence type="ECO:0000313" key="3">
    <source>
        <dbReference type="Proteomes" id="UP000243096"/>
    </source>
</evidence>
<evidence type="ECO:0000313" key="2">
    <source>
        <dbReference type="EMBL" id="PPB83628.1"/>
    </source>
</evidence>
<evidence type="ECO:0000256" key="1">
    <source>
        <dbReference type="SAM" id="MobiDB-lite"/>
    </source>
</evidence>
<dbReference type="AlphaFoldDB" id="A0A2P5KA78"/>
<feature type="compositionally biased region" description="Basic and acidic residues" evidence="1">
    <location>
        <begin position="38"/>
        <end position="54"/>
    </location>
</feature>
<reference evidence="2 3" key="1">
    <citation type="submission" date="2018-01" db="EMBL/GenBank/DDBJ databases">
        <title>Genomic Encyclopedia of Type Strains, Phase III (KMG-III): the genomes of soil and plant-associated and newly described type strains.</title>
        <authorList>
            <person name="Whitman W."/>
        </authorList>
    </citation>
    <scope>NUCLEOTIDE SEQUENCE [LARGE SCALE GENOMIC DNA]</scope>
    <source>
        <strain evidence="2 3">HKI456</strain>
    </source>
</reference>
<name>A0A2P5KA78_9BURK</name>
<protein>
    <submittedName>
        <fullName evidence="2">Uncharacterized protein</fullName>
    </submittedName>
</protein>
<feature type="region of interest" description="Disordered" evidence="1">
    <location>
        <begin position="1"/>
        <end position="72"/>
    </location>
</feature>
<accession>A0A2P5KA78</accession>